<dbReference type="InterPro" id="IPR002938">
    <property type="entry name" value="FAD-bd"/>
</dbReference>
<name>A0A4R0RLM7_9APHY</name>
<feature type="compositionally biased region" description="Basic and acidic residues" evidence="5">
    <location>
        <begin position="386"/>
        <end position="398"/>
    </location>
</feature>
<feature type="region of interest" description="Disordered" evidence="5">
    <location>
        <begin position="378"/>
        <end position="398"/>
    </location>
</feature>
<dbReference type="OrthoDB" id="2690153at2759"/>
<dbReference type="STRING" id="92696.A0A4R0RLM7"/>
<dbReference type="Gene3D" id="3.50.50.60">
    <property type="entry name" value="FAD/NAD(P)-binding domain"/>
    <property type="match status" value="1"/>
</dbReference>
<dbReference type="PANTHER" id="PTHR43004">
    <property type="entry name" value="TRK SYSTEM POTASSIUM UPTAKE PROTEIN"/>
    <property type="match status" value="1"/>
</dbReference>
<evidence type="ECO:0000313" key="8">
    <source>
        <dbReference type="Proteomes" id="UP000292702"/>
    </source>
</evidence>
<dbReference type="InterPro" id="IPR050641">
    <property type="entry name" value="RIFMO-like"/>
</dbReference>
<evidence type="ECO:0000256" key="5">
    <source>
        <dbReference type="SAM" id="MobiDB-lite"/>
    </source>
</evidence>
<dbReference type="AlphaFoldDB" id="A0A4R0RLM7"/>
<dbReference type="Gene3D" id="3.40.30.120">
    <property type="match status" value="1"/>
</dbReference>
<dbReference type="SUPFAM" id="SSF51905">
    <property type="entry name" value="FAD/NAD(P)-binding domain"/>
    <property type="match status" value="1"/>
</dbReference>
<organism evidence="7 8">
    <name type="scientific">Steccherinum ochraceum</name>
    <dbReference type="NCBI Taxonomy" id="92696"/>
    <lineage>
        <taxon>Eukaryota</taxon>
        <taxon>Fungi</taxon>
        <taxon>Dikarya</taxon>
        <taxon>Basidiomycota</taxon>
        <taxon>Agaricomycotina</taxon>
        <taxon>Agaricomycetes</taxon>
        <taxon>Polyporales</taxon>
        <taxon>Steccherinaceae</taxon>
        <taxon>Steccherinum</taxon>
    </lineage>
</organism>
<evidence type="ECO:0000256" key="1">
    <source>
        <dbReference type="ARBA" id="ARBA00001974"/>
    </source>
</evidence>
<accession>A0A4R0RLM7</accession>
<evidence type="ECO:0000256" key="3">
    <source>
        <dbReference type="ARBA" id="ARBA00022827"/>
    </source>
</evidence>
<proteinExistence type="predicted"/>
<sequence>MLDVLIVGAGPSGLVAALVLAQNGLKNIRIVDKIETFQVGSRGFGVQPRSLELFKMFGILDDITQHSTAVPTFRAYKPGESQHVKEWDLYPKSKPWPDRPFTGQVCLSQDDLEAALRARLTDYGIHVELGKGLTAIEQDDDGVTATLAAFKNKEETREKEVVKAKYLLGCDGARGASRKLLGLTFEGETKDADGQVWGDVEIEGLSTDFWHIWGVPGKFTIMIRPRDYERSPSSKRFSFGITGHSFDPAELQLDVPEKVEAWIRESTGRPELKFSNWTWLSKFRPNMRMVNTFQSGRAFCVGDSAHVHSPTGGQGMNNGIQDALNIAWKTALVLKGHSTPKLLKTYNEERLPIIALMLQATTNLYTAGMVARVEAKTELPSGTAPKDTKPPSADDDRKTGWLRWRNDALELYGVNYRFSSLVYDVRTPLGTDQDAKDLALARAYAGYEGSGTLAAGDRLPDASGLVGLSGETTRKWTLLDLFSTSKHTALIFPPDDDASLPTALKASQFCESFPSDIVQTVILFPPGSRPQFSSKSATKAFVDEDGHARSVYRVGDRTTVVVARPDGYIGAVVVPKVVQGSNGEDEDILRGLKAYFGMVFDGRS</sequence>
<comment type="cofactor">
    <cofactor evidence="1">
        <name>FAD</name>
        <dbReference type="ChEBI" id="CHEBI:57692"/>
    </cofactor>
</comment>
<protein>
    <recommendedName>
        <fullName evidence="6">FAD-binding domain-containing protein</fullName>
    </recommendedName>
</protein>
<dbReference type="Pfam" id="PF01494">
    <property type="entry name" value="FAD_binding_3"/>
    <property type="match status" value="1"/>
</dbReference>
<dbReference type="PANTHER" id="PTHR43004:SF19">
    <property type="entry name" value="BINDING MONOOXYGENASE, PUTATIVE (JCVI)-RELATED"/>
    <property type="match status" value="1"/>
</dbReference>
<reference evidence="7 8" key="1">
    <citation type="submission" date="2018-11" db="EMBL/GenBank/DDBJ databases">
        <title>Genome assembly of Steccherinum ochraceum LE-BIN_3174, the white-rot fungus of the Steccherinaceae family (The Residual Polyporoid clade, Polyporales, Basidiomycota).</title>
        <authorList>
            <person name="Fedorova T.V."/>
            <person name="Glazunova O.A."/>
            <person name="Landesman E.O."/>
            <person name="Moiseenko K.V."/>
            <person name="Psurtseva N.V."/>
            <person name="Savinova O.S."/>
            <person name="Shakhova N.V."/>
            <person name="Tyazhelova T.V."/>
            <person name="Vasina D.V."/>
        </authorList>
    </citation>
    <scope>NUCLEOTIDE SEQUENCE [LARGE SCALE GENOMIC DNA]</scope>
    <source>
        <strain evidence="7 8">LE-BIN_3174</strain>
    </source>
</reference>
<evidence type="ECO:0000256" key="2">
    <source>
        <dbReference type="ARBA" id="ARBA00022630"/>
    </source>
</evidence>
<dbReference type="GO" id="GO:0071949">
    <property type="term" value="F:FAD binding"/>
    <property type="evidence" value="ECO:0007669"/>
    <property type="project" value="InterPro"/>
</dbReference>
<dbReference type="Gene3D" id="3.30.70.2450">
    <property type="match status" value="1"/>
</dbReference>
<comment type="caution">
    <text evidence="7">The sequence shown here is derived from an EMBL/GenBank/DDBJ whole genome shotgun (WGS) entry which is preliminary data.</text>
</comment>
<dbReference type="GO" id="GO:0016709">
    <property type="term" value="F:oxidoreductase activity, acting on paired donors, with incorporation or reduction of molecular oxygen, NAD(P)H as one donor, and incorporation of one atom of oxygen"/>
    <property type="evidence" value="ECO:0007669"/>
    <property type="project" value="UniProtKB-ARBA"/>
</dbReference>
<keyword evidence="2" id="KW-0285">Flavoprotein</keyword>
<dbReference type="InterPro" id="IPR036188">
    <property type="entry name" value="FAD/NAD-bd_sf"/>
</dbReference>
<dbReference type="PRINTS" id="PR00420">
    <property type="entry name" value="RNGMNOXGNASE"/>
</dbReference>
<gene>
    <name evidence="7" type="ORF">EIP91_005826</name>
</gene>
<keyword evidence="8" id="KW-1185">Reference proteome</keyword>
<dbReference type="Proteomes" id="UP000292702">
    <property type="component" value="Unassembled WGS sequence"/>
</dbReference>
<dbReference type="EMBL" id="RWJN01000314">
    <property type="protein sequence ID" value="TCD63214.1"/>
    <property type="molecule type" value="Genomic_DNA"/>
</dbReference>
<feature type="domain" description="FAD-binding" evidence="6">
    <location>
        <begin position="2"/>
        <end position="360"/>
    </location>
</feature>
<evidence type="ECO:0000259" key="6">
    <source>
        <dbReference type="Pfam" id="PF01494"/>
    </source>
</evidence>
<evidence type="ECO:0000313" key="7">
    <source>
        <dbReference type="EMBL" id="TCD63214.1"/>
    </source>
</evidence>
<evidence type="ECO:0000256" key="4">
    <source>
        <dbReference type="ARBA" id="ARBA00023002"/>
    </source>
</evidence>
<keyword evidence="4" id="KW-0560">Oxidoreductase</keyword>
<keyword evidence="3" id="KW-0274">FAD</keyword>